<dbReference type="Proteomes" id="UP001143328">
    <property type="component" value="Unassembled WGS sequence"/>
</dbReference>
<sequence>MKRLLILLTVLAIAGCSSSPTVHKKYGKKAGLHISCSGLSSSWEDCLSEAAKNCGSAGYKVLAKSGVGEGDYDENYPFGLNPDGFSSRNMIVLCR</sequence>
<evidence type="ECO:0008006" key="3">
    <source>
        <dbReference type="Google" id="ProtNLM"/>
    </source>
</evidence>
<evidence type="ECO:0000313" key="2">
    <source>
        <dbReference type="Proteomes" id="UP001143328"/>
    </source>
</evidence>
<comment type="caution">
    <text evidence="1">The sequence shown here is derived from an EMBL/GenBank/DDBJ whole genome shotgun (WGS) entry which is preliminary data.</text>
</comment>
<dbReference type="EMBL" id="BSFN01000020">
    <property type="protein sequence ID" value="GLK91449.1"/>
    <property type="molecule type" value="Genomic_DNA"/>
</dbReference>
<dbReference type="PROSITE" id="PS51257">
    <property type="entry name" value="PROKAR_LIPOPROTEIN"/>
    <property type="match status" value="1"/>
</dbReference>
<organism evidence="1 2">
    <name type="scientific">Pseudomonas turukhanskensis</name>
    <dbReference type="NCBI Taxonomy" id="1806536"/>
    <lineage>
        <taxon>Bacteria</taxon>
        <taxon>Pseudomonadati</taxon>
        <taxon>Pseudomonadota</taxon>
        <taxon>Gammaproteobacteria</taxon>
        <taxon>Pseudomonadales</taxon>
        <taxon>Pseudomonadaceae</taxon>
        <taxon>Pseudomonas</taxon>
    </lineage>
</organism>
<accession>A0A9W6NH41</accession>
<evidence type="ECO:0000313" key="1">
    <source>
        <dbReference type="EMBL" id="GLK91449.1"/>
    </source>
</evidence>
<gene>
    <name evidence="1" type="ORF">GCM10017655_45130</name>
</gene>
<dbReference type="RefSeq" id="WP_271197700.1">
    <property type="nucleotide sequence ID" value="NZ_BSFN01000020.1"/>
</dbReference>
<protein>
    <recommendedName>
        <fullName evidence="3">Lipoprotein</fullName>
    </recommendedName>
</protein>
<proteinExistence type="predicted"/>
<dbReference type="AlphaFoldDB" id="A0A9W6NH41"/>
<keyword evidence="2" id="KW-1185">Reference proteome</keyword>
<name>A0A9W6NH41_9PSED</name>
<reference evidence="1" key="1">
    <citation type="journal article" date="2014" name="Int. J. Syst. Evol. Microbiol.">
        <title>Complete genome sequence of Corynebacterium casei LMG S-19264T (=DSM 44701T), isolated from a smear-ripened cheese.</title>
        <authorList>
            <consortium name="US DOE Joint Genome Institute (JGI-PGF)"/>
            <person name="Walter F."/>
            <person name="Albersmeier A."/>
            <person name="Kalinowski J."/>
            <person name="Ruckert C."/>
        </authorList>
    </citation>
    <scope>NUCLEOTIDE SEQUENCE</scope>
    <source>
        <strain evidence="1">VKM B-2935</strain>
    </source>
</reference>
<reference evidence="1" key="2">
    <citation type="submission" date="2023-01" db="EMBL/GenBank/DDBJ databases">
        <authorList>
            <person name="Sun Q."/>
            <person name="Evtushenko L."/>
        </authorList>
    </citation>
    <scope>NUCLEOTIDE SEQUENCE</scope>
    <source>
        <strain evidence="1">VKM B-2935</strain>
    </source>
</reference>